<dbReference type="Proteomes" id="UP000679848">
    <property type="component" value="Chromosome"/>
</dbReference>
<dbReference type="SUPFAM" id="SSF50475">
    <property type="entry name" value="FMN-binding split barrel"/>
    <property type="match status" value="1"/>
</dbReference>
<reference evidence="1" key="1">
    <citation type="submission" date="2020-09" db="EMBL/GenBank/DDBJ databases">
        <title>New species isolated from human feces.</title>
        <authorList>
            <person name="Kitahara M."/>
            <person name="Shigeno Y."/>
            <person name="Shime M."/>
            <person name="Matsumoto Y."/>
            <person name="Nakamura S."/>
            <person name="Motooka D."/>
            <person name="Fukuoka S."/>
            <person name="Nishikawa H."/>
            <person name="Benno Y."/>
        </authorList>
    </citation>
    <scope>NUCLEOTIDE SEQUENCE</scope>
    <source>
        <strain evidence="1">MM59</strain>
    </source>
</reference>
<protein>
    <submittedName>
        <fullName evidence="1">MFS transporter</fullName>
    </submittedName>
</protein>
<dbReference type="InterPro" id="IPR012349">
    <property type="entry name" value="Split_barrel_FMN-bd"/>
</dbReference>
<gene>
    <name evidence="1" type="ORF">MM59RIKEN_11780</name>
</gene>
<name>A0A810Q6E5_9FIRM</name>
<keyword evidence="2" id="KW-1185">Reference proteome</keyword>
<dbReference type="Pfam" id="PF12900">
    <property type="entry name" value="Pyridox_ox_2"/>
    <property type="match status" value="1"/>
</dbReference>
<dbReference type="PANTHER" id="PTHR34071:SF2">
    <property type="entry name" value="FLAVIN-NUCLEOTIDE-BINDING PROTEIN"/>
    <property type="match status" value="1"/>
</dbReference>
<dbReference type="AlphaFoldDB" id="A0A810Q6E5"/>
<proteinExistence type="predicted"/>
<organism evidence="1 2">
    <name type="scientific">Pusillibacter faecalis</name>
    <dbReference type="NCBI Taxonomy" id="2714358"/>
    <lineage>
        <taxon>Bacteria</taxon>
        <taxon>Bacillati</taxon>
        <taxon>Bacillota</taxon>
        <taxon>Clostridia</taxon>
        <taxon>Eubacteriales</taxon>
        <taxon>Oscillospiraceae</taxon>
        <taxon>Pusillibacter</taxon>
    </lineage>
</organism>
<evidence type="ECO:0000313" key="1">
    <source>
        <dbReference type="EMBL" id="BCK83859.1"/>
    </source>
</evidence>
<accession>A0A810Q6E5</accession>
<dbReference type="RefSeq" id="WP_228300472.1">
    <property type="nucleotide sequence ID" value="NZ_AP023420.1"/>
</dbReference>
<evidence type="ECO:0000313" key="2">
    <source>
        <dbReference type="Proteomes" id="UP000679848"/>
    </source>
</evidence>
<dbReference type="EMBL" id="AP023420">
    <property type="protein sequence ID" value="BCK83859.1"/>
    <property type="molecule type" value="Genomic_DNA"/>
</dbReference>
<dbReference type="KEGG" id="pfaa:MM59RIKEN_11780"/>
<sequence length="159" mass="17965">MRPMRRQDREIKDPEKILSIIAACPYCHLGFSDQGKPYVVPVNFGYAVEDGRTVFYFHGAREGRKIDLIRDTGWACMQMEEGYQLHRADRACGHSAAFRSIIAEGPVSFVEDAEEKRRALSLVMAHAAGSENWEFPDAALNSVCVYRLEAQALTCKEHL</sequence>
<dbReference type="Gene3D" id="2.30.110.10">
    <property type="entry name" value="Electron Transport, Fmn-binding Protein, Chain A"/>
    <property type="match status" value="1"/>
</dbReference>
<dbReference type="PANTHER" id="PTHR34071">
    <property type="entry name" value="5-NITROIMIDAZOLE ANTIBIOTICS RESISTANCE PROTEIN, NIMA-FAMILY-RELATED PROTEIN-RELATED"/>
    <property type="match status" value="1"/>
</dbReference>
<dbReference type="InterPro" id="IPR024747">
    <property type="entry name" value="Pyridox_Oxase-rel"/>
</dbReference>